<dbReference type="EMBL" id="WHOC01000133">
    <property type="protein sequence ID" value="NOU88857.1"/>
    <property type="molecule type" value="Genomic_DNA"/>
</dbReference>
<feature type="signal peptide" evidence="1">
    <location>
        <begin position="1"/>
        <end position="36"/>
    </location>
</feature>
<evidence type="ECO:0000259" key="2">
    <source>
        <dbReference type="Pfam" id="PF07833"/>
    </source>
</evidence>
<accession>A0ABX1Z6R6</accession>
<feature type="chain" id="PRO_5047150997" description="Copper amine oxidase-like N-terminal domain-containing protein" evidence="1">
    <location>
        <begin position="37"/>
        <end position="266"/>
    </location>
</feature>
<evidence type="ECO:0000256" key="1">
    <source>
        <dbReference type="SAM" id="SignalP"/>
    </source>
</evidence>
<evidence type="ECO:0000313" key="3">
    <source>
        <dbReference type="EMBL" id="NOU88857.1"/>
    </source>
</evidence>
<comment type="caution">
    <text evidence="3">The sequence shown here is derived from an EMBL/GenBank/DDBJ whole genome shotgun (WGS) entry which is preliminary data.</text>
</comment>
<evidence type="ECO:0000313" key="4">
    <source>
        <dbReference type="Proteomes" id="UP000658690"/>
    </source>
</evidence>
<reference evidence="3 4" key="1">
    <citation type="submission" date="2019-10" db="EMBL/GenBank/DDBJ databases">
        <title>Description of Paenibacillus choica sp. nov.</title>
        <authorList>
            <person name="Carlier A."/>
            <person name="Qi S."/>
        </authorList>
    </citation>
    <scope>NUCLEOTIDE SEQUENCE [LARGE SCALE GENOMIC DNA]</scope>
    <source>
        <strain evidence="3 4">LMG 31460</strain>
    </source>
</reference>
<name>A0ABX1Z6R6_9BACL</name>
<protein>
    <recommendedName>
        <fullName evidence="2">Copper amine oxidase-like N-terminal domain-containing protein</fullName>
    </recommendedName>
</protein>
<dbReference type="InterPro" id="IPR012854">
    <property type="entry name" value="Cu_amine_oxidase-like_N"/>
</dbReference>
<sequence length="266" mass="29883">MFNYGILGEKGAYKMRKILLTLSICMLIGLTATAVAASNDSVQASIAKFVFKVNGEEKELKNNPLVVDGTSYLPLREVAGLLGYELGYDDTTRTISFEQKQVDSNQYQELTKAPDLSEWINFLDLIRFYDGNDIKASLSGDNLTTHLTIGVFGIGFPFPFEEQYKLGDIPRLYQRPKGEFSMLVYKNNIFVNKSDIQKLGFPIEDEWVPIADLSKSSTKFDFSLLNGVKKMKPVFLYTEQGIIRAMNSKTGILLNKEDLRARGLIG</sequence>
<organism evidence="3 4">
    <name type="scientific">Paenibacillus germinis</name>
    <dbReference type="NCBI Taxonomy" id="2654979"/>
    <lineage>
        <taxon>Bacteria</taxon>
        <taxon>Bacillati</taxon>
        <taxon>Bacillota</taxon>
        <taxon>Bacilli</taxon>
        <taxon>Bacillales</taxon>
        <taxon>Paenibacillaceae</taxon>
        <taxon>Paenibacillus</taxon>
    </lineage>
</organism>
<dbReference type="SUPFAM" id="SSF55383">
    <property type="entry name" value="Copper amine oxidase, domain N"/>
    <property type="match status" value="1"/>
</dbReference>
<feature type="domain" description="Copper amine oxidase-like N-terminal" evidence="2">
    <location>
        <begin position="36"/>
        <end position="96"/>
    </location>
</feature>
<proteinExistence type="predicted"/>
<dbReference type="Pfam" id="PF07833">
    <property type="entry name" value="Cu_amine_oxidN1"/>
    <property type="match status" value="1"/>
</dbReference>
<dbReference type="InterPro" id="IPR036582">
    <property type="entry name" value="Mao_N_sf"/>
</dbReference>
<gene>
    <name evidence="3" type="ORF">GC102_24355</name>
</gene>
<dbReference type="Proteomes" id="UP000658690">
    <property type="component" value="Unassembled WGS sequence"/>
</dbReference>
<keyword evidence="1" id="KW-0732">Signal</keyword>
<keyword evidence="4" id="KW-1185">Reference proteome</keyword>